<comment type="function">
    <text evidence="7">Catalyzes the NADPH-dependent reduction of L-glutamate 5-phosphate into L-glutamate 5-semialdehyde and phosphate. The product spontaneously undergoes cyclization to form 1-pyrroline-5-carboxylate.</text>
</comment>
<dbReference type="EMBL" id="AAPV01000001">
    <property type="protein sequence ID" value="EAS85099.1"/>
    <property type="molecule type" value="Genomic_DNA"/>
</dbReference>
<dbReference type="GO" id="GO:0050661">
    <property type="term" value="F:NADP binding"/>
    <property type="evidence" value="ECO:0007669"/>
    <property type="project" value="InterPro"/>
</dbReference>
<dbReference type="Pfam" id="PF00171">
    <property type="entry name" value="Aldedh"/>
    <property type="match status" value="1"/>
</dbReference>
<accession>Q1V0X9</accession>
<dbReference type="Proteomes" id="UP000005306">
    <property type="component" value="Unassembled WGS sequence"/>
</dbReference>
<evidence type="ECO:0000259" key="8">
    <source>
        <dbReference type="Pfam" id="PF00171"/>
    </source>
</evidence>
<evidence type="ECO:0000256" key="6">
    <source>
        <dbReference type="ARBA" id="ARBA00049024"/>
    </source>
</evidence>
<organism evidence="9 10">
    <name type="scientific">Pelagibacter ubique (strain HTCC1002)</name>
    <dbReference type="NCBI Taxonomy" id="314261"/>
    <lineage>
        <taxon>Bacteria</taxon>
        <taxon>Pseudomonadati</taxon>
        <taxon>Pseudomonadota</taxon>
        <taxon>Alphaproteobacteria</taxon>
        <taxon>Candidatus Pelagibacterales</taxon>
        <taxon>Candidatus Pelagibacteraceae</taxon>
        <taxon>Candidatus Pelagibacter</taxon>
    </lineage>
</organism>
<dbReference type="InterPro" id="IPR012134">
    <property type="entry name" value="Glu-5-SA_DH"/>
</dbReference>
<evidence type="ECO:0000256" key="5">
    <source>
        <dbReference type="ARBA" id="ARBA00023002"/>
    </source>
</evidence>
<evidence type="ECO:0000313" key="9">
    <source>
        <dbReference type="EMBL" id="EAS85099.1"/>
    </source>
</evidence>
<keyword evidence="5 7" id="KW-0560">Oxidoreductase</keyword>
<dbReference type="PIRSF" id="PIRSF000151">
    <property type="entry name" value="GPR"/>
    <property type="match status" value="1"/>
</dbReference>
<dbReference type="InterPro" id="IPR016163">
    <property type="entry name" value="Ald_DH_C"/>
</dbReference>
<dbReference type="GO" id="GO:0004350">
    <property type="term" value="F:glutamate-5-semialdehyde dehydrogenase activity"/>
    <property type="evidence" value="ECO:0007669"/>
    <property type="project" value="UniProtKB-UniRule"/>
</dbReference>
<comment type="subcellular location">
    <subcellularLocation>
        <location evidence="7">Cytoplasm</location>
    </subcellularLocation>
</comment>
<dbReference type="GO" id="GO:0005737">
    <property type="term" value="C:cytoplasm"/>
    <property type="evidence" value="ECO:0007669"/>
    <property type="project" value="UniProtKB-SubCell"/>
</dbReference>
<comment type="catalytic activity">
    <reaction evidence="6 7">
        <text>L-glutamate 5-semialdehyde + phosphate + NADP(+) = L-glutamyl 5-phosphate + NADPH + H(+)</text>
        <dbReference type="Rhea" id="RHEA:19541"/>
        <dbReference type="ChEBI" id="CHEBI:15378"/>
        <dbReference type="ChEBI" id="CHEBI:43474"/>
        <dbReference type="ChEBI" id="CHEBI:57783"/>
        <dbReference type="ChEBI" id="CHEBI:58066"/>
        <dbReference type="ChEBI" id="CHEBI:58274"/>
        <dbReference type="ChEBI" id="CHEBI:58349"/>
        <dbReference type="EC" id="1.2.1.41"/>
    </reaction>
</comment>
<dbReference type="InterPro" id="IPR016161">
    <property type="entry name" value="Ald_DH/histidinol_DH"/>
</dbReference>
<gene>
    <name evidence="7" type="primary">proA</name>
    <name evidence="9" type="ORF">PU1002_05241</name>
</gene>
<evidence type="ECO:0000256" key="7">
    <source>
        <dbReference type="HAMAP-Rule" id="MF_00412"/>
    </source>
</evidence>
<dbReference type="GO" id="GO:0055129">
    <property type="term" value="P:L-proline biosynthetic process"/>
    <property type="evidence" value="ECO:0007669"/>
    <property type="project" value="UniProtKB-UniRule"/>
</dbReference>
<dbReference type="UniPathway" id="UPA00098">
    <property type="reaction ID" value="UER00360"/>
</dbReference>
<dbReference type="Gene3D" id="3.40.605.10">
    <property type="entry name" value="Aldehyde Dehydrogenase, Chain A, domain 1"/>
    <property type="match status" value="1"/>
</dbReference>
<dbReference type="NCBIfam" id="TIGR00407">
    <property type="entry name" value="proA"/>
    <property type="match status" value="1"/>
</dbReference>
<dbReference type="InterPro" id="IPR020593">
    <property type="entry name" value="G-glutamylP_reductase_CS"/>
</dbReference>
<dbReference type="InterPro" id="IPR000965">
    <property type="entry name" value="GPR_dom"/>
</dbReference>
<evidence type="ECO:0000256" key="1">
    <source>
        <dbReference type="ARBA" id="ARBA00004985"/>
    </source>
</evidence>
<dbReference type="PANTHER" id="PTHR11063:SF8">
    <property type="entry name" value="DELTA-1-PYRROLINE-5-CARBOXYLATE SYNTHASE"/>
    <property type="match status" value="1"/>
</dbReference>
<dbReference type="PANTHER" id="PTHR11063">
    <property type="entry name" value="GLUTAMATE SEMIALDEHYDE DEHYDROGENASE"/>
    <property type="match status" value="1"/>
</dbReference>
<dbReference type="Gene3D" id="3.40.309.10">
    <property type="entry name" value="Aldehyde Dehydrogenase, Chain A, domain 2"/>
    <property type="match status" value="1"/>
</dbReference>
<name>Q1V0X9_PELU1</name>
<dbReference type="AlphaFoldDB" id="Q1V0X9"/>
<dbReference type="SUPFAM" id="SSF53720">
    <property type="entry name" value="ALDH-like"/>
    <property type="match status" value="1"/>
</dbReference>
<keyword evidence="4 7" id="KW-0521">NADP</keyword>
<dbReference type="CDD" id="cd07079">
    <property type="entry name" value="ALDH_F18-19_ProA-GPR"/>
    <property type="match status" value="1"/>
</dbReference>
<dbReference type="HOGENOM" id="CLU_030231_0_0_5"/>
<keyword evidence="3 7" id="KW-0641">Proline biosynthesis</keyword>
<dbReference type="InterPro" id="IPR015590">
    <property type="entry name" value="Aldehyde_DH_dom"/>
</dbReference>
<comment type="pathway">
    <text evidence="1 7">Amino-acid biosynthesis; L-proline biosynthesis; L-glutamate 5-semialdehyde from L-glutamate: step 2/2.</text>
</comment>
<dbReference type="NCBIfam" id="NF001221">
    <property type="entry name" value="PRK00197.1"/>
    <property type="match status" value="1"/>
</dbReference>
<feature type="domain" description="Aldehyde dehydrogenase" evidence="8">
    <location>
        <begin position="102"/>
        <end position="281"/>
    </location>
</feature>
<evidence type="ECO:0000256" key="4">
    <source>
        <dbReference type="ARBA" id="ARBA00022857"/>
    </source>
</evidence>
<comment type="similarity">
    <text evidence="7">Belongs to the gamma-glutamyl phosphate reductase family.</text>
</comment>
<evidence type="ECO:0000256" key="2">
    <source>
        <dbReference type="ARBA" id="ARBA00022605"/>
    </source>
</evidence>
<keyword evidence="7" id="KW-0963">Cytoplasm</keyword>
<proteinExistence type="inferred from homology"/>
<reference evidence="9 10" key="1">
    <citation type="submission" date="2006-04" db="EMBL/GenBank/DDBJ databases">
        <authorList>
            <person name="Giovannoni S.J."/>
            <person name="Cho J.-C."/>
            <person name="Ferriera S."/>
            <person name="Johnson J."/>
            <person name="Kravitz S."/>
            <person name="Halpern A."/>
            <person name="Remington K."/>
            <person name="Beeson K."/>
            <person name="Tran B."/>
            <person name="Rogers Y.-H."/>
            <person name="Friedman R."/>
            <person name="Venter J.C."/>
        </authorList>
    </citation>
    <scope>NUCLEOTIDE SEQUENCE [LARGE SCALE GENOMIC DNA]</scope>
    <source>
        <strain evidence="9 10">HTCC1002</strain>
    </source>
</reference>
<protein>
    <recommendedName>
        <fullName evidence="7">Gamma-glutamyl phosphate reductase</fullName>
        <shortName evidence="7">GPR</shortName>
        <ecNumber evidence="7">1.2.1.41</ecNumber>
    </recommendedName>
    <alternativeName>
        <fullName evidence="7">Glutamate-5-semialdehyde dehydrogenase</fullName>
    </alternativeName>
    <alternativeName>
        <fullName evidence="7">Glutamyl-gamma-semialdehyde dehydrogenase</fullName>
        <shortName evidence="7">GSA dehydrogenase</shortName>
    </alternativeName>
</protein>
<evidence type="ECO:0000313" key="10">
    <source>
        <dbReference type="Proteomes" id="UP000005306"/>
    </source>
</evidence>
<sequence>MSRYMRLIGQNARKASLDKVNSKTKNKVLKKYAFLLGKEKKSIFKANQKDIQFALNKGLKSNLIERLTIDEKKLIGIKNSINKIAKLKDPVDATLEKWSRPNGLTISRVSIPIGVIGVVYESRPNVTADVASLCFKSGNAVILKGGSEAINTNKILAKLFRKSLKETRVNENFIQFIDSKDRKMVDFMLSKMKDYIDVIIPRGGKNLVKRVQQFSNVPIIGHLEGLCHTFIDKDANLKMATNVTYNAKLRNTSICGATETILMHEKIVKKFCNPILKKLEENNCKIYGDRFLKKYYKGKIYPAKEKDWSTEYLSSTVSVKTVKDCNGAISHINKYGTMHTDSIITKNKKTANKFLKNVKSSIAMHNTSTQFADGGEFGFGGEVGISTNTLPPRGPVGLWQLVSYKYEIISNGKTRK</sequence>
<comment type="caution">
    <text evidence="9">The sequence shown here is derived from an EMBL/GenBank/DDBJ whole genome shotgun (WGS) entry which is preliminary data.</text>
</comment>
<evidence type="ECO:0000256" key="3">
    <source>
        <dbReference type="ARBA" id="ARBA00022650"/>
    </source>
</evidence>
<keyword evidence="2 7" id="KW-0028">Amino-acid biosynthesis</keyword>
<dbReference type="RefSeq" id="WP_006997686.1">
    <property type="nucleotide sequence ID" value="NZ_CH724130.1"/>
</dbReference>
<dbReference type="InterPro" id="IPR016162">
    <property type="entry name" value="Ald_DH_N"/>
</dbReference>
<dbReference type="PROSITE" id="PS01223">
    <property type="entry name" value="PROA"/>
    <property type="match status" value="1"/>
</dbReference>
<dbReference type="EC" id="1.2.1.41" evidence="7"/>
<dbReference type="HAMAP" id="MF_00412">
    <property type="entry name" value="ProA"/>
    <property type="match status" value="1"/>
</dbReference>